<evidence type="ECO:0000256" key="9">
    <source>
        <dbReference type="ARBA" id="ARBA00023049"/>
    </source>
</evidence>
<gene>
    <name evidence="13" type="ORF">Cco03nite_00820</name>
</gene>
<evidence type="ECO:0000256" key="7">
    <source>
        <dbReference type="ARBA" id="ARBA00022833"/>
    </source>
</evidence>
<evidence type="ECO:0000259" key="12">
    <source>
        <dbReference type="Pfam" id="PF01435"/>
    </source>
</evidence>
<comment type="caution">
    <text evidence="13">The sequence shown here is derived from an EMBL/GenBank/DDBJ whole genome shotgun (WGS) entry which is preliminary data.</text>
</comment>
<dbReference type="CDD" id="cd07340">
    <property type="entry name" value="M48B_Htpx_like"/>
    <property type="match status" value="1"/>
</dbReference>
<dbReference type="GO" id="GO:0046872">
    <property type="term" value="F:metal ion binding"/>
    <property type="evidence" value="ECO:0007669"/>
    <property type="project" value="UniProtKB-KW"/>
</dbReference>
<keyword evidence="8 11" id="KW-1133">Transmembrane helix</keyword>
<keyword evidence="7" id="KW-0862">Zinc</keyword>
<keyword evidence="4 11" id="KW-0812">Transmembrane</keyword>
<evidence type="ECO:0000256" key="6">
    <source>
        <dbReference type="ARBA" id="ARBA00022801"/>
    </source>
</evidence>
<keyword evidence="9" id="KW-0482">Metalloprotease</keyword>
<keyword evidence="14" id="KW-1185">Reference proteome</keyword>
<keyword evidence="6" id="KW-0378">Hydrolase</keyword>
<proteinExistence type="predicted"/>
<feature type="transmembrane region" description="Helical" evidence="11">
    <location>
        <begin position="222"/>
        <end position="241"/>
    </location>
</feature>
<evidence type="ECO:0000256" key="1">
    <source>
        <dbReference type="ARBA" id="ARBA00001947"/>
    </source>
</evidence>
<evidence type="ECO:0000256" key="11">
    <source>
        <dbReference type="SAM" id="Phobius"/>
    </source>
</evidence>
<dbReference type="InterPro" id="IPR001915">
    <property type="entry name" value="Peptidase_M48"/>
</dbReference>
<evidence type="ECO:0000313" key="13">
    <source>
        <dbReference type="EMBL" id="GIG03382.1"/>
    </source>
</evidence>
<protein>
    <submittedName>
        <fullName evidence="13">Zn-dependent protease</fullName>
    </submittedName>
</protein>
<keyword evidence="2" id="KW-1003">Cell membrane</keyword>
<keyword evidence="10 11" id="KW-0472">Membrane</keyword>
<organism evidence="13 14">
    <name type="scientific">Catellatospora coxensis</name>
    <dbReference type="NCBI Taxonomy" id="310354"/>
    <lineage>
        <taxon>Bacteria</taxon>
        <taxon>Bacillati</taxon>
        <taxon>Actinomycetota</taxon>
        <taxon>Actinomycetes</taxon>
        <taxon>Micromonosporales</taxon>
        <taxon>Micromonosporaceae</taxon>
        <taxon>Catellatospora</taxon>
    </lineage>
</organism>
<evidence type="ECO:0000256" key="3">
    <source>
        <dbReference type="ARBA" id="ARBA00022670"/>
    </source>
</evidence>
<evidence type="ECO:0000256" key="8">
    <source>
        <dbReference type="ARBA" id="ARBA00022989"/>
    </source>
</evidence>
<dbReference type="Pfam" id="PF01435">
    <property type="entry name" value="Peptidase_M48"/>
    <property type="match status" value="1"/>
</dbReference>
<feature type="domain" description="Peptidase M48" evidence="12">
    <location>
        <begin position="101"/>
        <end position="319"/>
    </location>
</feature>
<dbReference type="PANTHER" id="PTHR43221">
    <property type="entry name" value="PROTEASE HTPX"/>
    <property type="match status" value="1"/>
</dbReference>
<dbReference type="InterPro" id="IPR050083">
    <property type="entry name" value="HtpX_protease"/>
</dbReference>
<reference evidence="13 14" key="1">
    <citation type="submission" date="2021-01" db="EMBL/GenBank/DDBJ databases">
        <title>Whole genome shotgun sequence of Catellatospora coxensis NBRC 107359.</title>
        <authorList>
            <person name="Komaki H."/>
            <person name="Tamura T."/>
        </authorList>
    </citation>
    <scope>NUCLEOTIDE SEQUENCE [LARGE SCALE GENOMIC DNA]</scope>
    <source>
        <strain evidence="13 14">NBRC 107359</strain>
    </source>
</reference>
<sequence length="642" mass="68565">MDFFERQRQVKRMSFRLILLYVLAVLAIVVVVCLAVAFALGAFEAPAAELAWLMVWTAVLTAGAILLASLFRTIGLRAGGGKVARDLGGVLVPEDTTDLRLRRLRNVVEEVALASGVPVPEVYVLEDEPGINAFAAGWSPADAAVAVTRGALDRLNRDELQGVIAHEFSHVLNGDMRINIRLIGLLFGILFLAIVGRTFLYAGAFGGGRDRRDNQGSNPLPLIGIALIVAGSIGVFAGRLIQASVSRQREYLADASAVQFTRQTSGIAGALKKIGGLETGSRLSTPKIDEVGHMLFGEARLRSLFATHPPLADRIRALEPDFDPAQLDALARKWRAAPPSGLVEDAAMGLSLAEQGGPLPDQDTRMAVRPDAVAASVGTPQQPAYQRAESILERFPPEILARARRGDTAPSLVFGLLLSEQPEVADSQLAALRERHGEAAVADTVAAAGRLAGLHPLLRLPLAQLCFPALRAHPAATRQDLLGTIDALTRADGRVSVFEYALSRLLYRDLYEATYDTPPWPVRAHSLATCRNAIASLLAVLARAGHPDEASADRAYHVGLALVLPGQQVPMTAPQHGVLALDAAWPMLDGLAPQDKSLLIKAVVAVISEDGTMTVTEQELTRTICGMLHCPLPPLTQGRAPS</sequence>
<dbReference type="GO" id="GO:0004222">
    <property type="term" value="F:metalloendopeptidase activity"/>
    <property type="evidence" value="ECO:0007669"/>
    <property type="project" value="InterPro"/>
</dbReference>
<dbReference type="AlphaFoldDB" id="A0A8J3KP05"/>
<dbReference type="EMBL" id="BONI01000001">
    <property type="protein sequence ID" value="GIG03382.1"/>
    <property type="molecule type" value="Genomic_DNA"/>
</dbReference>
<evidence type="ECO:0000256" key="5">
    <source>
        <dbReference type="ARBA" id="ARBA00022723"/>
    </source>
</evidence>
<keyword evidence="5" id="KW-0479">Metal-binding</keyword>
<dbReference type="Gene3D" id="3.30.2010.10">
    <property type="entry name" value="Metalloproteases ('zincins'), catalytic domain"/>
    <property type="match status" value="1"/>
</dbReference>
<dbReference type="PANTHER" id="PTHR43221:SF2">
    <property type="entry name" value="PROTEASE HTPX HOMOLOG"/>
    <property type="match status" value="1"/>
</dbReference>
<feature type="transmembrane region" description="Helical" evidence="11">
    <location>
        <begin position="182"/>
        <end position="202"/>
    </location>
</feature>
<feature type="transmembrane region" description="Helical" evidence="11">
    <location>
        <begin position="20"/>
        <end position="43"/>
    </location>
</feature>
<dbReference type="Proteomes" id="UP000630887">
    <property type="component" value="Unassembled WGS sequence"/>
</dbReference>
<feature type="transmembrane region" description="Helical" evidence="11">
    <location>
        <begin position="49"/>
        <end position="71"/>
    </location>
</feature>
<evidence type="ECO:0000256" key="2">
    <source>
        <dbReference type="ARBA" id="ARBA00022475"/>
    </source>
</evidence>
<keyword evidence="3 13" id="KW-0645">Protease</keyword>
<name>A0A8J3KP05_9ACTN</name>
<comment type="cofactor">
    <cofactor evidence="1">
        <name>Zn(2+)</name>
        <dbReference type="ChEBI" id="CHEBI:29105"/>
    </cofactor>
</comment>
<dbReference type="RefSeq" id="WP_203687863.1">
    <property type="nucleotide sequence ID" value="NZ_BAAALC010000019.1"/>
</dbReference>
<evidence type="ECO:0000313" key="14">
    <source>
        <dbReference type="Proteomes" id="UP000630887"/>
    </source>
</evidence>
<evidence type="ECO:0000256" key="4">
    <source>
        <dbReference type="ARBA" id="ARBA00022692"/>
    </source>
</evidence>
<accession>A0A8J3KP05</accession>
<dbReference type="GO" id="GO:0006508">
    <property type="term" value="P:proteolysis"/>
    <property type="evidence" value="ECO:0007669"/>
    <property type="project" value="UniProtKB-KW"/>
</dbReference>
<evidence type="ECO:0000256" key="10">
    <source>
        <dbReference type="ARBA" id="ARBA00023136"/>
    </source>
</evidence>